<evidence type="ECO:0000256" key="2">
    <source>
        <dbReference type="SAM" id="MobiDB-lite"/>
    </source>
</evidence>
<name>A0A420X1K5_9GAMM</name>
<keyword evidence="4" id="KW-1185">Reference proteome</keyword>
<dbReference type="PROSITE" id="PS51257">
    <property type="entry name" value="PROKAR_LIPOPROTEIN"/>
    <property type="match status" value="1"/>
</dbReference>
<proteinExistence type="predicted"/>
<dbReference type="OrthoDB" id="8658549at2"/>
<dbReference type="NCBIfam" id="TIGR03495">
    <property type="entry name" value="phage_LysB"/>
    <property type="match status" value="1"/>
</dbReference>
<evidence type="ECO:0000256" key="1">
    <source>
        <dbReference type="SAM" id="Coils"/>
    </source>
</evidence>
<comment type="caution">
    <text evidence="3">The sequence shown here is derived from an EMBL/GenBank/DDBJ whole genome shotgun (WGS) entry which is preliminary data.</text>
</comment>
<organism evidence="3 4">
    <name type="scientific">Kushneria sinocarnis</name>
    <dbReference type="NCBI Taxonomy" id="595502"/>
    <lineage>
        <taxon>Bacteria</taxon>
        <taxon>Pseudomonadati</taxon>
        <taxon>Pseudomonadota</taxon>
        <taxon>Gammaproteobacteria</taxon>
        <taxon>Oceanospirillales</taxon>
        <taxon>Halomonadaceae</taxon>
        <taxon>Kushneria</taxon>
    </lineage>
</organism>
<feature type="coiled-coil region" evidence="1">
    <location>
        <begin position="25"/>
        <end position="83"/>
    </location>
</feature>
<reference evidence="3 4" key="1">
    <citation type="submission" date="2018-10" db="EMBL/GenBank/DDBJ databases">
        <title>Genomic Encyclopedia of Type Strains, Phase IV (KMG-IV): sequencing the most valuable type-strain genomes for metagenomic binning, comparative biology and taxonomic classification.</title>
        <authorList>
            <person name="Goeker M."/>
        </authorList>
    </citation>
    <scope>NUCLEOTIDE SEQUENCE [LARGE SCALE GENOMIC DNA]</scope>
    <source>
        <strain evidence="3 4">DSM 23229</strain>
    </source>
</reference>
<dbReference type="EMBL" id="RBIN01000001">
    <property type="protein sequence ID" value="RKR07664.1"/>
    <property type="molecule type" value="Genomic_DNA"/>
</dbReference>
<evidence type="ECO:0000313" key="4">
    <source>
        <dbReference type="Proteomes" id="UP000281975"/>
    </source>
</evidence>
<feature type="region of interest" description="Disordered" evidence="2">
    <location>
        <begin position="123"/>
        <end position="146"/>
    </location>
</feature>
<sequence>MTRYLAIGAVMLMLALSCWALWERSEAAAARADQVSEQLDREQLESQRRQLIIDALWHNARRIEQQRQQLADRRARLARLASNRLQHIRELQHENASIQQWADQPLPDRIIRLRQRDAVTGADAYRQSLRDPGSLHASGESSDHQR</sequence>
<gene>
    <name evidence="3" type="ORF">C7446_0480</name>
</gene>
<accession>A0A420X1K5</accession>
<evidence type="ECO:0000313" key="3">
    <source>
        <dbReference type="EMBL" id="RKR07664.1"/>
    </source>
</evidence>
<dbReference type="Proteomes" id="UP000281975">
    <property type="component" value="Unassembled WGS sequence"/>
</dbReference>
<dbReference type="AlphaFoldDB" id="A0A420X1K5"/>
<protein>
    <submittedName>
        <fullName evidence="3">LysB family phage lysis regulatory protein</fullName>
    </submittedName>
</protein>
<keyword evidence="1" id="KW-0175">Coiled coil</keyword>
<dbReference type="RefSeq" id="WP_121170906.1">
    <property type="nucleotide sequence ID" value="NZ_RBIN01000001.1"/>
</dbReference>
<dbReference type="InterPro" id="IPR020000">
    <property type="entry name" value="Phage_P2_LysB"/>
</dbReference>